<accession>A0ACB6Z7K5</accession>
<sequence>MGSGDADDSDASSDTDMAGCARQESPDSTVDDHSLNYDSTPSQSMDGHHPAPRSESTPTSPISTGSRVSRVSPHPSEYSDQGGEEWEGASDIYDNYRYSRFSIASKMSRFSKGSMKAPPPIPLSGQRPSSEQEVIAKRPAPLDLGARSPLLHTTFGSPVNSPGESTATSTISAPPSTAGIATTIKYRLESERSPEIPATADVHLTPAREGEIVISDDEDGPEVALTDDSSRPPSPTDAGNETLDLTTSFQSVEDDSTSTDESVLVIHPLPETQPLRLPRTPTSPPPQETHPAPPLQPLTIAQPRPSKPPAFDFGSSRTSMFLPHPGAPKAPVTAPIGPLYGRVQSPPSSVPSVEHTQTLLIQLLHVAATAQTHPNGTSRKTTVYGKCKSDLASAIGPVPITFSLEPPISVPANRIAPHRSQSSDSNSTQSPSSQPSTPIDQSFPLNRSSSSQKPTGTGTGPNSGTIPRPNFFPQKPQIRPRSRSFSGFGSTPPQVSLSLGASE</sequence>
<evidence type="ECO:0000313" key="2">
    <source>
        <dbReference type="Proteomes" id="UP000886501"/>
    </source>
</evidence>
<reference evidence="1" key="1">
    <citation type="submission" date="2019-10" db="EMBL/GenBank/DDBJ databases">
        <authorList>
            <consortium name="DOE Joint Genome Institute"/>
            <person name="Kuo A."/>
            <person name="Miyauchi S."/>
            <person name="Kiss E."/>
            <person name="Drula E."/>
            <person name="Kohler A."/>
            <person name="Sanchez-Garcia M."/>
            <person name="Andreopoulos B."/>
            <person name="Barry K.W."/>
            <person name="Bonito G."/>
            <person name="Buee M."/>
            <person name="Carver A."/>
            <person name="Chen C."/>
            <person name="Cichocki N."/>
            <person name="Clum A."/>
            <person name="Culley D."/>
            <person name="Crous P.W."/>
            <person name="Fauchery L."/>
            <person name="Girlanda M."/>
            <person name="Hayes R."/>
            <person name="Keri Z."/>
            <person name="Labutti K."/>
            <person name="Lipzen A."/>
            <person name="Lombard V."/>
            <person name="Magnuson J."/>
            <person name="Maillard F."/>
            <person name="Morin E."/>
            <person name="Murat C."/>
            <person name="Nolan M."/>
            <person name="Ohm R."/>
            <person name="Pangilinan J."/>
            <person name="Pereira M."/>
            <person name="Perotto S."/>
            <person name="Peter M."/>
            <person name="Riley R."/>
            <person name="Sitrit Y."/>
            <person name="Stielow B."/>
            <person name="Szollosi G."/>
            <person name="Zifcakova L."/>
            <person name="Stursova M."/>
            <person name="Spatafora J.W."/>
            <person name="Tedersoo L."/>
            <person name="Vaario L.-M."/>
            <person name="Yamada A."/>
            <person name="Yan M."/>
            <person name="Wang P."/>
            <person name="Xu J."/>
            <person name="Bruns T."/>
            <person name="Baldrian P."/>
            <person name="Vilgalys R."/>
            <person name="Henrissat B."/>
            <person name="Grigoriev I.V."/>
            <person name="Hibbett D."/>
            <person name="Nagy L.G."/>
            <person name="Martin F.M."/>
        </authorList>
    </citation>
    <scope>NUCLEOTIDE SEQUENCE</scope>
    <source>
        <strain evidence="1">P2</strain>
    </source>
</reference>
<gene>
    <name evidence="1" type="ORF">BDM02DRAFT_596465</name>
</gene>
<keyword evidence="2" id="KW-1185">Reference proteome</keyword>
<dbReference type="Proteomes" id="UP000886501">
    <property type="component" value="Unassembled WGS sequence"/>
</dbReference>
<organism evidence="1 2">
    <name type="scientific">Thelephora ganbajun</name>
    <name type="common">Ganba fungus</name>
    <dbReference type="NCBI Taxonomy" id="370292"/>
    <lineage>
        <taxon>Eukaryota</taxon>
        <taxon>Fungi</taxon>
        <taxon>Dikarya</taxon>
        <taxon>Basidiomycota</taxon>
        <taxon>Agaricomycotina</taxon>
        <taxon>Agaricomycetes</taxon>
        <taxon>Thelephorales</taxon>
        <taxon>Thelephoraceae</taxon>
        <taxon>Thelephora</taxon>
    </lineage>
</organism>
<name>A0ACB6Z7K5_THEGA</name>
<comment type="caution">
    <text evidence="1">The sequence shown here is derived from an EMBL/GenBank/DDBJ whole genome shotgun (WGS) entry which is preliminary data.</text>
</comment>
<evidence type="ECO:0000313" key="1">
    <source>
        <dbReference type="EMBL" id="KAF9645318.1"/>
    </source>
</evidence>
<reference evidence="1" key="2">
    <citation type="journal article" date="2020" name="Nat. Commun.">
        <title>Large-scale genome sequencing of mycorrhizal fungi provides insights into the early evolution of symbiotic traits.</title>
        <authorList>
            <person name="Miyauchi S."/>
            <person name="Kiss E."/>
            <person name="Kuo A."/>
            <person name="Drula E."/>
            <person name="Kohler A."/>
            <person name="Sanchez-Garcia M."/>
            <person name="Morin E."/>
            <person name="Andreopoulos B."/>
            <person name="Barry K.W."/>
            <person name="Bonito G."/>
            <person name="Buee M."/>
            <person name="Carver A."/>
            <person name="Chen C."/>
            <person name="Cichocki N."/>
            <person name="Clum A."/>
            <person name="Culley D."/>
            <person name="Crous P.W."/>
            <person name="Fauchery L."/>
            <person name="Girlanda M."/>
            <person name="Hayes R.D."/>
            <person name="Keri Z."/>
            <person name="LaButti K."/>
            <person name="Lipzen A."/>
            <person name="Lombard V."/>
            <person name="Magnuson J."/>
            <person name="Maillard F."/>
            <person name="Murat C."/>
            <person name="Nolan M."/>
            <person name="Ohm R.A."/>
            <person name="Pangilinan J."/>
            <person name="Pereira M.F."/>
            <person name="Perotto S."/>
            <person name="Peter M."/>
            <person name="Pfister S."/>
            <person name="Riley R."/>
            <person name="Sitrit Y."/>
            <person name="Stielow J.B."/>
            <person name="Szollosi G."/>
            <person name="Zifcakova L."/>
            <person name="Stursova M."/>
            <person name="Spatafora J.W."/>
            <person name="Tedersoo L."/>
            <person name="Vaario L.M."/>
            <person name="Yamada A."/>
            <person name="Yan M."/>
            <person name="Wang P."/>
            <person name="Xu J."/>
            <person name="Bruns T."/>
            <person name="Baldrian P."/>
            <person name="Vilgalys R."/>
            <person name="Dunand C."/>
            <person name="Henrissat B."/>
            <person name="Grigoriev I.V."/>
            <person name="Hibbett D."/>
            <person name="Nagy L.G."/>
            <person name="Martin F.M."/>
        </authorList>
    </citation>
    <scope>NUCLEOTIDE SEQUENCE</scope>
    <source>
        <strain evidence="1">P2</strain>
    </source>
</reference>
<protein>
    <submittedName>
        <fullName evidence="1">Uncharacterized protein</fullName>
    </submittedName>
</protein>
<dbReference type="EMBL" id="MU118095">
    <property type="protein sequence ID" value="KAF9645318.1"/>
    <property type="molecule type" value="Genomic_DNA"/>
</dbReference>
<proteinExistence type="predicted"/>